<dbReference type="EMBL" id="JAIWYP010000007">
    <property type="protein sequence ID" value="KAH3800152.1"/>
    <property type="molecule type" value="Genomic_DNA"/>
</dbReference>
<evidence type="ECO:0000313" key="3">
    <source>
        <dbReference type="Proteomes" id="UP000828390"/>
    </source>
</evidence>
<evidence type="ECO:0000313" key="1">
    <source>
        <dbReference type="EMBL" id="KAH3800152.1"/>
    </source>
</evidence>
<protein>
    <submittedName>
        <fullName evidence="2">Uncharacterized protein</fullName>
    </submittedName>
</protein>
<dbReference type="EMBL" id="JAIWYP010000007">
    <property type="protein sequence ID" value="KAH3800208.1"/>
    <property type="molecule type" value="Genomic_DNA"/>
</dbReference>
<dbReference type="Proteomes" id="UP000828390">
    <property type="component" value="Unassembled WGS sequence"/>
</dbReference>
<reference evidence="2" key="1">
    <citation type="journal article" date="2019" name="bioRxiv">
        <title>The Genome of the Zebra Mussel, Dreissena polymorpha: A Resource for Invasive Species Research.</title>
        <authorList>
            <person name="McCartney M.A."/>
            <person name="Auch B."/>
            <person name="Kono T."/>
            <person name="Mallez S."/>
            <person name="Zhang Y."/>
            <person name="Obille A."/>
            <person name="Becker A."/>
            <person name="Abrahante J.E."/>
            <person name="Garbe J."/>
            <person name="Badalamenti J.P."/>
            <person name="Herman A."/>
            <person name="Mangelson H."/>
            <person name="Liachko I."/>
            <person name="Sullivan S."/>
            <person name="Sone E.D."/>
            <person name="Koren S."/>
            <person name="Silverstein K.A.T."/>
            <person name="Beckman K.B."/>
            <person name="Gohl D.M."/>
        </authorList>
    </citation>
    <scope>NUCLEOTIDE SEQUENCE</scope>
    <source>
        <strain evidence="2">Duluth1</strain>
        <tissue evidence="2">Whole animal</tissue>
    </source>
</reference>
<reference evidence="2" key="2">
    <citation type="submission" date="2020-11" db="EMBL/GenBank/DDBJ databases">
        <authorList>
            <person name="McCartney M.A."/>
            <person name="Auch B."/>
            <person name="Kono T."/>
            <person name="Mallez S."/>
            <person name="Becker A."/>
            <person name="Gohl D.M."/>
            <person name="Silverstein K.A.T."/>
            <person name="Koren S."/>
            <person name="Bechman K.B."/>
            <person name="Herman A."/>
            <person name="Abrahante J.E."/>
            <person name="Garbe J."/>
        </authorList>
    </citation>
    <scope>NUCLEOTIDE SEQUENCE</scope>
    <source>
        <strain evidence="2">Duluth1</strain>
        <tissue evidence="2">Whole animal</tissue>
    </source>
</reference>
<comment type="caution">
    <text evidence="2">The sequence shown here is derived from an EMBL/GenBank/DDBJ whole genome shotgun (WGS) entry which is preliminary data.</text>
</comment>
<organism evidence="2 3">
    <name type="scientific">Dreissena polymorpha</name>
    <name type="common">Zebra mussel</name>
    <name type="synonym">Mytilus polymorpha</name>
    <dbReference type="NCBI Taxonomy" id="45954"/>
    <lineage>
        <taxon>Eukaryota</taxon>
        <taxon>Metazoa</taxon>
        <taxon>Spiralia</taxon>
        <taxon>Lophotrochozoa</taxon>
        <taxon>Mollusca</taxon>
        <taxon>Bivalvia</taxon>
        <taxon>Autobranchia</taxon>
        <taxon>Heteroconchia</taxon>
        <taxon>Euheterodonta</taxon>
        <taxon>Imparidentia</taxon>
        <taxon>Neoheterodontei</taxon>
        <taxon>Myida</taxon>
        <taxon>Dreissenoidea</taxon>
        <taxon>Dreissenidae</taxon>
        <taxon>Dreissena</taxon>
    </lineage>
</organism>
<gene>
    <name evidence="1" type="ORF">DPMN_153780</name>
    <name evidence="2" type="ORF">DPMN_153838</name>
</gene>
<proteinExistence type="predicted"/>
<evidence type="ECO:0000313" key="2">
    <source>
        <dbReference type="EMBL" id="KAH3800208.1"/>
    </source>
</evidence>
<name>A0A9D4J9A3_DREPO</name>
<keyword evidence="3" id="KW-1185">Reference proteome</keyword>
<sequence>MATQAVCIRPLHQHDPTNRHRLCPTRRHTELPRDLGYQSYCQLVGPGHTPERLK</sequence>
<accession>A0A9D4J9A3</accession>
<dbReference type="AlphaFoldDB" id="A0A9D4J9A3"/>